<sequence length="95" mass="10948">MAITREEVQHVAILFRMSLSEEDITRFQQQLSQILDYFQVLQQIDTEGVPPTSQPISLENVMRADEPRPSYPTEDILANAPLSERGFFRVRAVLE</sequence>
<dbReference type="SUPFAM" id="SSF141000">
    <property type="entry name" value="Glu-tRNAGln amidotransferase C subunit"/>
    <property type="match status" value="1"/>
</dbReference>
<dbReference type="PANTHER" id="PTHR15004:SF0">
    <property type="entry name" value="GLUTAMYL-TRNA(GLN) AMIDOTRANSFERASE SUBUNIT C, MITOCHONDRIAL"/>
    <property type="match status" value="1"/>
</dbReference>
<dbReference type="HAMAP" id="MF_00122">
    <property type="entry name" value="GatC"/>
    <property type="match status" value="1"/>
</dbReference>
<name>X0SX87_9ZZZZ</name>
<dbReference type="GO" id="GO:0070681">
    <property type="term" value="P:glutaminyl-tRNAGln biosynthesis via transamidation"/>
    <property type="evidence" value="ECO:0007669"/>
    <property type="project" value="TreeGrafter"/>
</dbReference>
<evidence type="ECO:0000313" key="1">
    <source>
        <dbReference type="EMBL" id="GAF85823.1"/>
    </source>
</evidence>
<organism evidence="1">
    <name type="scientific">marine sediment metagenome</name>
    <dbReference type="NCBI Taxonomy" id="412755"/>
    <lineage>
        <taxon>unclassified sequences</taxon>
        <taxon>metagenomes</taxon>
        <taxon>ecological metagenomes</taxon>
    </lineage>
</organism>
<comment type="caution">
    <text evidence="1">The sequence shown here is derived from an EMBL/GenBank/DDBJ whole genome shotgun (WGS) entry which is preliminary data.</text>
</comment>
<accession>X0SX87</accession>
<dbReference type="InterPro" id="IPR003837">
    <property type="entry name" value="GatC"/>
</dbReference>
<dbReference type="Pfam" id="PF02686">
    <property type="entry name" value="GatC"/>
    <property type="match status" value="1"/>
</dbReference>
<gene>
    <name evidence="1" type="ORF">S01H1_02517</name>
</gene>
<dbReference type="InterPro" id="IPR036113">
    <property type="entry name" value="Asp/Glu-ADT_sf_sub_c"/>
</dbReference>
<dbReference type="NCBIfam" id="TIGR00135">
    <property type="entry name" value="gatC"/>
    <property type="match status" value="1"/>
</dbReference>
<evidence type="ECO:0008006" key="2">
    <source>
        <dbReference type="Google" id="ProtNLM"/>
    </source>
</evidence>
<dbReference type="AlphaFoldDB" id="X0SX87"/>
<dbReference type="Gene3D" id="1.10.20.60">
    <property type="entry name" value="Glu-tRNAGln amidotransferase C subunit, N-terminal domain"/>
    <property type="match status" value="1"/>
</dbReference>
<reference evidence="1" key="1">
    <citation type="journal article" date="2014" name="Front. Microbiol.">
        <title>High frequency of phylogenetically diverse reductive dehalogenase-homologous genes in deep subseafloor sedimentary metagenomes.</title>
        <authorList>
            <person name="Kawai M."/>
            <person name="Futagami T."/>
            <person name="Toyoda A."/>
            <person name="Takaki Y."/>
            <person name="Nishi S."/>
            <person name="Hori S."/>
            <person name="Arai W."/>
            <person name="Tsubouchi T."/>
            <person name="Morono Y."/>
            <person name="Uchiyama I."/>
            <person name="Ito T."/>
            <person name="Fujiyama A."/>
            <person name="Inagaki F."/>
            <person name="Takami H."/>
        </authorList>
    </citation>
    <scope>NUCLEOTIDE SEQUENCE</scope>
    <source>
        <strain evidence="1">Expedition CK06-06</strain>
    </source>
</reference>
<proteinExistence type="inferred from homology"/>
<dbReference type="PANTHER" id="PTHR15004">
    <property type="entry name" value="GLUTAMYL-TRNA(GLN) AMIDOTRANSFERASE SUBUNIT C, MITOCHONDRIAL"/>
    <property type="match status" value="1"/>
</dbReference>
<protein>
    <recommendedName>
        <fullName evidence="2">Aspartyl/glutamyl-tRNA(Asn/Gln) amidotransferase subunit C</fullName>
    </recommendedName>
</protein>
<dbReference type="EMBL" id="BARS01001223">
    <property type="protein sequence ID" value="GAF85823.1"/>
    <property type="molecule type" value="Genomic_DNA"/>
</dbReference>
<dbReference type="GO" id="GO:0006450">
    <property type="term" value="P:regulation of translational fidelity"/>
    <property type="evidence" value="ECO:0007669"/>
    <property type="project" value="InterPro"/>
</dbReference>